<evidence type="ECO:0000256" key="4">
    <source>
        <dbReference type="ARBA" id="ARBA00022840"/>
    </source>
</evidence>
<dbReference type="SUPFAM" id="SSF52540">
    <property type="entry name" value="P-loop containing nucleoside triphosphate hydrolases"/>
    <property type="match status" value="1"/>
</dbReference>
<dbReference type="Pfam" id="PF13086">
    <property type="entry name" value="AAA_11"/>
    <property type="match status" value="1"/>
</dbReference>
<dbReference type="GO" id="GO:0016787">
    <property type="term" value="F:hydrolase activity"/>
    <property type="evidence" value="ECO:0007669"/>
    <property type="project" value="UniProtKB-KW"/>
</dbReference>
<dbReference type="Gene3D" id="2.40.30.270">
    <property type="match status" value="1"/>
</dbReference>
<reference evidence="8" key="1">
    <citation type="journal article" date="2013" name="Science">
        <title>Gene transfer from bacteria and archaea facilitated evolution of an extremophilic eukaryote.</title>
        <authorList>
            <person name="Schonknecht G."/>
            <person name="Chen W.H."/>
            <person name="Ternes C.M."/>
            <person name="Barbier G.G."/>
            <person name="Shrestha R.P."/>
            <person name="Stanke M."/>
            <person name="Brautigam A."/>
            <person name="Baker B.J."/>
            <person name="Banfield J.F."/>
            <person name="Garavito R.M."/>
            <person name="Carr K."/>
            <person name="Wilkerson C."/>
            <person name="Rensing S.A."/>
            <person name="Gagneul D."/>
            <person name="Dickenson N.E."/>
            <person name="Oesterhelt C."/>
            <person name="Lercher M.J."/>
            <person name="Weber A.P."/>
        </authorList>
    </citation>
    <scope>NUCLEOTIDE SEQUENCE [LARGE SCALE GENOMIC DNA]</scope>
    <source>
        <strain evidence="8">074W</strain>
    </source>
</reference>
<dbReference type="GO" id="GO:0004519">
    <property type="term" value="F:endonuclease activity"/>
    <property type="evidence" value="ECO:0007669"/>
    <property type="project" value="UniProtKB-KW"/>
</dbReference>
<dbReference type="InterPro" id="IPR047187">
    <property type="entry name" value="SF1_C_Upf1"/>
</dbReference>
<evidence type="ECO:0000256" key="3">
    <source>
        <dbReference type="ARBA" id="ARBA00022806"/>
    </source>
</evidence>
<dbReference type="OrthoDB" id="2025at2759"/>
<evidence type="ECO:0000313" key="7">
    <source>
        <dbReference type="EMBL" id="EME27794.1"/>
    </source>
</evidence>
<dbReference type="InterPro" id="IPR027417">
    <property type="entry name" value="P-loop_NTPase"/>
</dbReference>
<evidence type="ECO:0000259" key="6">
    <source>
        <dbReference type="Pfam" id="PF13087"/>
    </source>
</evidence>
<dbReference type="Proteomes" id="UP000030680">
    <property type="component" value="Unassembled WGS sequence"/>
</dbReference>
<keyword evidence="7" id="KW-0540">Nuclease</keyword>
<dbReference type="OMA" id="WALNDIR"/>
<dbReference type="Pfam" id="PF13087">
    <property type="entry name" value="AAA_12"/>
    <property type="match status" value="1"/>
</dbReference>
<dbReference type="GO" id="GO:0005694">
    <property type="term" value="C:chromosome"/>
    <property type="evidence" value="ECO:0007669"/>
    <property type="project" value="UniProtKB-ARBA"/>
</dbReference>
<proteinExistence type="predicted"/>
<dbReference type="InterPro" id="IPR041677">
    <property type="entry name" value="DNA2/NAM7_AAA_11"/>
</dbReference>
<gene>
    <name evidence="7" type="ORF">Gasu_46190</name>
</gene>
<dbReference type="STRING" id="130081.M2XWI7"/>
<dbReference type="GeneID" id="17086679"/>
<feature type="domain" description="DNA2/NAM7 helicase-like C-terminal" evidence="6">
    <location>
        <begin position="485"/>
        <end position="687"/>
    </location>
</feature>
<dbReference type="PANTHER" id="PTHR10887:SF495">
    <property type="entry name" value="HELICASE SENATAXIN ISOFORM X1-RELATED"/>
    <property type="match status" value="1"/>
</dbReference>
<evidence type="ECO:0000313" key="8">
    <source>
        <dbReference type="Proteomes" id="UP000030680"/>
    </source>
</evidence>
<keyword evidence="3" id="KW-0347">Helicase</keyword>
<dbReference type="InterPro" id="IPR045055">
    <property type="entry name" value="DNA2/NAM7-like"/>
</dbReference>
<dbReference type="GO" id="GO:0004386">
    <property type="term" value="F:helicase activity"/>
    <property type="evidence" value="ECO:0007669"/>
    <property type="project" value="UniProtKB-KW"/>
</dbReference>
<dbReference type="GO" id="GO:0005524">
    <property type="term" value="F:ATP binding"/>
    <property type="evidence" value="ECO:0007669"/>
    <property type="project" value="UniProtKB-KW"/>
</dbReference>
<dbReference type="RefSeq" id="XP_005704314.1">
    <property type="nucleotide sequence ID" value="XM_005704257.1"/>
</dbReference>
<dbReference type="EMBL" id="KB454527">
    <property type="protein sequence ID" value="EME27794.1"/>
    <property type="molecule type" value="Genomic_DNA"/>
</dbReference>
<dbReference type="Gramene" id="EME27794">
    <property type="protein sequence ID" value="EME27794"/>
    <property type="gene ID" value="Gasu_46190"/>
</dbReference>
<dbReference type="KEGG" id="gsl:Gasu_46190"/>
<evidence type="ECO:0000256" key="1">
    <source>
        <dbReference type="ARBA" id="ARBA00022741"/>
    </source>
</evidence>
<evidence type="ECO:0000259" key="5">
    <source>
        <dbReference type="Pfam" id="PF13086"/>
    </source>
</evidence>
<keyword evidence="2" id="KW-0378">Hydrolase</keyword>
<dbReference type="FunFam" id="3.40.50.300:FF:000326">
    <property type="entry name" value="P-loop containing nucleoside triphosphate hydrolase"/>
    <property type="match status" value="1"/>
</dbReference>
<dbReference type="CDD" id="cd18808">
    <property type="entry name" value="SF1_C_Upf1"/>
    <property type="match status" value="1"/>
</dbReference>
<organism evidence="7 8">
    <name type="scientific">Galdieria sulphuraria</name>
    <name type="common">Red alga</name>
    <dbReference type="NCBI Taxonomy" id="130081"/>
    <lineage>
        <taxon>Eukaryota</taxon>
        <taxon>Rhodophyta</taxon>
        <taxon>Bangiophyceae</taxon>
        <taxon>Galdieriales</taxon>
        <taxon>Galdieriaceae</taxon>
        <taxon>Galdieria</taxon>
    </lineage>
</organism>
<dbReference type="Gene3D" id="3.40.50.300">
    <property type="entry name" value="P-loop containing nucleotide triphosphate hydrolases"/>
    <property type="match status" value="2"/>
</dbReference>
<dbReference type="AlphaFoldDB" id="M2XWI7"/>
<evidence type="ECO:0000256" key="2">
    <source>
        <dbReference type="ARBA" id="ARBA00022801"/>
    </source>
</evidence>
<keyword evidence="7" id="KW-0255">Endonuclease</keyword>
<keyword evidence="8" id="KW-1185">Reference proteome</keyword>
<accession>M2XWI7</accession>
<name>M2XWI7_GALSU</name>
<protein>
    <submittedName>
        <fullName evidence="7">Endonuclease</fullName>
    </submittedName>
</protein>
<dbReference type="InterPro" id="IPR041679">
    <property type="entry name" value="DNA2/NAM7-like_C"/>
</dbReference>
<dbReference type="eggNOG" id="KOG1802">
    <property type="taxonomic scope" value="Eukaryota"/>
</dbReference>
<keyword evidence="1" id="KW-0547">Nucleotide-binding</keyword>
<feature type="domain" description="DNA2/NAM7 helicase helicase" evidence="5">
    <location>
        <begin position="265"/>
        <end position="477"/>
    </location>
</feature>
<keyword evidence="4" id="KW-0067">ATP-binding</keyword>
<sequence>MYFIQKNKQYIQTMQLASLARVFEKTTKTRSKSQTVAAKKKKAPYDSTPYASHFIPLLDMEMEAEQEQVKERLKWSRQRLERQGLALFELNAQLDGALYGQGVAKLYSYKKLPYHRLTQGDWVLCVRGKESIRGTLLERHSKYLRIVVGEEWMAGKDWTVYQISNTVAFERSKNAVEELITMAQQSDHEISQIIVKSFAKEIIEDGNIQKEPKGGWNDYHTCSSYLVQLVTSQGRQGTLDELCRSRIFPQSPSEWQKIRQDENDWNESQQTAWKNALERRLTLIQGPPGTGKTKTLAKILASLVQLGRTPILASAYTHIATDNILDELERYNIPAIRIGKPANIHRNLWKYSLDSLLERDTRIIEKRENLKKAMERLAQPKRGKAIGLAHRDYSKSLGQLKQTEMIATKEILDKYPIVLSTCVGAGEEILKNISFQVVAIDEATQSHEPGLLIPIIKGCEQLILAGDHYQLPPTILNPEAAESGLSVSLFERLVRSGVEPYLLRTQYRMHPSIAAFPSQYFYHGLLHSAPCTQSISNYFPWPNPQTPIAFIPVLGEEWVTEQGTSYCNPQESQVVIETISQIVENWMTAQNSNHTLQQSFPTIGIITPYAGQMRDIMDRMDRETSTEWLSYVEVKTVDGFQGREKDIIIISTVRSNPSQSLGFLQDWRRLNVAITRSRSGLIVIGNANTLSRNDHWKRWLEWISHHGCIYTR</sequence>
<dbReference type="PANTHER" id="PTHR10887">
    <property type="entry name" value="DNA2/NAM7 HELICASE FAMILY"/>
    <property type="match status" value="1"/>
</dbReference>